<feature type="transmembrane region" description="Helical" evidence="1">
    <location>
        <begin position="79"/>
        <end position="95"/>
    </location>
</feature>
<dbReference type="InterPro" id="IPR018687">
    <property type="entry name" value="DUF2177_membr"/>
</dbReference>
<feature type="transmembrane region" description="Helical" evidence="1">
    <location>
        <begin position="115"/>
        <end position="133"/>
    </location>
</feature>
<sequence>MKPSPRTLLAAYLWALVCFLVLDAVWLSVMGPRLYQPALGALMAPQVDWTAAALFYALYLVGLVVLAIAPALEAGEPAVALRRGALLGLVAYATYDLTNQATLRDWPWAVTAADLAWGTAVSGVSAWVAARLTSRPARRRNAQ</sequence>
<keyword evidence="1" id="KW-1133">Transmembrane helix</keyword>
<name>A0A250DMG7_9BURK</name>
<keyword evidence="1" id="KW-0472">Membrane</keyword>
<protein>
    <recommendedName>
        <fullName evidence="4">DUF2177 domain-containing protein</fullName>
    </recommendedName>
</protein>
<feature type="transmembrane region" description="Helical" evidence="1">
    <location>
        <begin position="49"/>
        <end position="72"/>
    </location>
</feature>
<dbReference type="RefSeq" id="WP_095745918.1">
    <property type="nucleotide sequence ID" value="NZ_CP023284.1"/>
</dbReference>
<dbReference type="KEGG" id="vbo:CKY39_21810"/>
<organism evidence="2 3">
    <name type="scientific">Variovorax boronicumulans</name>
    <dbReference type="NCBI Taxonomy" id="436515"/>
    <lineage>
        <taxon>Bacteria</taxon>
        <taxon>Pseudomonadati</taxon>
        <taxon>Pseudomonadota</taxon>
        <taxon>Betaproteobacteria</taxon>
        <taxon>Burkholderiales</taxon>
        <taxon>Comamonadaceae</taxon>
        <taxon>Variovorax</taxon>
    </lineage>
</organism>
<evidence type="ECO:0000313" key="3">
    <source>
        <dbReference type="Proteomes" id="UP000217154"/>
    </source>
</evidence>
<dbReference type="AlphaFoldDB" id="A0A250DMG7"/>
<proteinExistence type="predicted"/>
<evidence type="ECO:0000256" key="1">
    <source>
        <dbReference type="SAM" id="Phobius"/>
    </source>
</evidence>
<dbReference type="Proteomes" id="UP000217154">
    <property type="component" value="Chromosome"/>
</dbReference>
<dbReference type="Pfam" id="PF09945">
    <property type="entry name" value="DUF2177"/>
    <property type="match status" value="1"/>
</dbReference>
<keyword evidence="1" id="KW-0812">Transmembrane</keyword>
<reference evidence="2 3" key="1">
    <citation type="submission" date="2017-09" db="EMBL/GenBank/DDBJ databases">
        <title>The diverse metabolic capabilities of V. boronicumulans make it an excellent choice for continued studies on novel biodegradation.</title>
        <authorList>
            <person name="Sun S."/>
        </authorList>
    </citation>
    <scope>NUCLEOTIDE SEQUENCE [LARGE SCALE GENOMIC DNA]</scope>
    <source>
        <strain evidence="2 3">J1</strain>
    </source>
</reference>
<evidence type="ECO:0000313" key="2">
    <source>
        <dbReference type="EMBL" id="ATA55568.1"/>
    </source>
</evidence>
<evidence type="ECO:0008006" key="4">
    <source>
        <dbReference type="Google" id="ProtNLM"/>
    </source>
</evidence>
<gene>
    <name evidence="2" type="ORF">CKY39_21810</name>
</gene>
<accession>A0A250DMG7</accession>
<dbReference type="EMBL" id="CP023284">
    <property type="protein sequence ID" value="ATA55568.1"/>
    <property type="molecule type" value="Genomic_DNA"/>
</dbReference>
<feature type="transmembrane region" description="Helical" evidence="1">
    <location>
        <begin position="7"/>
        <end position="29"/>
    </location>
</feature>